<keyword evidence="4 7" id="KW-0812">Transmembrane</keyword>
<feature type="transmembrane region" description="Helical" evidence="7">
    <location>
        <begin position="385"/>
        <end position="406"/>
    </location>
</feature>
<gene>
    <name evidence="9" type="ORF">B0F90DRAFT_1911947</name>
</gene>
<protein>
    <submittedName>
        <fullName evidence="9">MFS general substrate transporter</fullName>
    </submittedName>
</protein>
<evidence type="ECO:0000256" key="2">
    <source>
        <dbReference type="ARBA" id="ARBA00008335"/>
    </source>
</evidence>
<comment type="caution">
    <text evidence="9">The sequence shown here is derived from an EMBL/GenBank/DDBJ whole genome shotgun (WGS) entry which is preliminary data.</text>
</comment>
<dbReference type="AlphaFoldDB" id="A0AAD4QMF8"/>
<organism evidence="9 10">
    <name type="scientific">Multifurca ochricompacta</name>
    <dbReference type="NCBI Taxonomy" id="376703"/>
    <lineage>
        <taxon>Eukaryota</taxon>
        <taxon>Fungi</taxon>
        <taxon>Dikarya</taxon>
        <taxon>Basidiomycota</taxon>
        <taxon>Agaricomycotina</taxon>
        <taxon>Agaricomycetes</taxon>
        <taxon>Russulales</taxon>
        <taxon>Russulaceae</taxon>
        <taxon>Multifurca</taxon>
    </lineage>
</organism>
<feature type="transmembrane region" description="Helical" evidence="7">
    <location>
        <begin position="355"/>
        <end position="373"/>
    </location>
</feature>
<evidence type="ECO:0000256" key="7">
    <source>
        <dbReference type="SAM" id="Phobius"/>
    </source>
</evidence>
<dbReference type="GO" id="GO:0022857">
    <property type="term" value="F:transmembrane transporter activity"/>
    <property type="evidence" value="ECO:0007669"/>
    <property type="project" value="InterPro"/>
</dbReference>
<dbReference type="PROSITE" id="PS50850">
    <property type="entry name" value="MFS"/>
    <property type="match status" value="1"/>
</dbReference>
<keyword evidence="6 7" id="KW-0472">Membrane</keyword>
<dbReference type="Gene3D" id="1.20.1250.20">
    <property type="entry name" value="MFS general substrate transporter like domains"/>
    <property type="match status" value="1"/>
</dbReference>
<feature type="transmembrane region" description="Helical" evidence="7">
    <location>
        <begin position="300"/>
        <end position="319"/>
    </location>
</feature>
<feature type="transmembrane region" description="Helical" evidence="7">
    <location>
        <begin position="114"/>
        <end position="135"/>
    </location>
</feature>
<keyword evidence="5 7" id="KW-1133">Transmembrane helix</keyword>
<feature type="transmembrane region" description="Helical" evidence="7">
    <location>
        <begin position="331"/>
        <end position="349"/>
    </location>
</feature>
<feature type="domain" description="Major facilitator superfamily (MFS) profile" evidence="8">
    <location>
        <begin position="266"/>
        <end position="447"/>
    </location>
</feature>
<dbReference type="PANTHER" id="PTHR23514:SF3">
    <property type="entry name" value="BYPASS OF STOP CODON PROTEIN 6"/>
    <property type="match status" value="1"/>
</dbReference>
<feature type="transmembrane region" description="Helical" evidence="7">
    <location>
        <begin position="161"/>
        <end position="178"/>
    </location>
</feature>
<dbReference type="EMBL" id="WTXG01000015">
    <property type="protein sequence ID" value="KAI0301233.1"/>
    <property type="molecule type" value="Genomic_DNA"/>
</dbReference>
<dbReference type="InterPro" id="IPR020846">
    <property type="entry name" value="MFS_dom"/>
</dbReference>
<evidence type="ECO:0000313" key="10">
    <source>
        <dbReference type="Proteomes" id="UP001203297"/>
    </source>
</evidence>
<dbReference type="Pfam" id="PF07690">
    <property type="entry name" value="MFS_1"/>
    <property type="match status" value="1"/>
</dbReference>
<dbReference type="PANTHER" id="PTHR23514">
    <property type="entry name" value="BYPASS OF STOP CODON PROTEIN 6"/>
    <property type="match status" value="1"/>
</dbReference>
<feature type="transmembrane region" description="Helical" evidence="7">
    <location>
        <begin position="418"/>
        <end position="438"/>
    </location>
</feature>
<dbReference type="FunFam" id="1.20.1250.20:FF:000286">
    <property type="entry name" value="MFS efflux transporter"/>
    <property type="match status" value="1"/>
</dbReference>
<reference evidence="9" key="1">
    <citation type="journal article" date="2022" name="New Phytol.">
        <title>Evolutionary transition to the ectomycorrhizal habit in the genomes of a hyperdiverse lineage of mushroom-forming fungi.</title>
        <authorList>
            <person name="Looney B."/>
            <person name="Miyauchi S."/>
            <person name="Morin E."/>
            <person name="Drula E."/>
            <person name="Courty P.E."/>
            <person name="Kohler A."/>
            <person name="Kuo A."/>
            <person name="LaButti K."/>
            <person name="Pangilinan J."/>
            <person name="Lipzen A."/>
            <person name="Riley R."/>
            <person name="Andreopoulos W."/>
            <person name="He G."/>
            <person name="Johnson J."/>
            <person name="Nolan M."/>
            <person name="Tritt A."/>
            <person name="Barry K.W."/>
            <person name="Grigoriev I.V."/>
            <person name="Nagy L.G."/>
            <person name="Hibbett D."/>
            <person name="Henrissat B."/>
            <person name="Matheny P.B."/>
            <person name="Labbe J."/>
            <person name="Martin F.M."/>
        </authorList>
    </citation>
    <scope>NUCLEOTIDE SEQUENCE</scope>
    <source>
        <strain evidence="9">BPL690</strain>
    </source>
</reference>
<dbReference type="InterPro" id="IPR051788">
    <property type="entry name" value="MFS_Transporter"/>
</dbReference>
<feature type="transmembrane region" description="Helical" evidence="7">
    <location>
        <begin position="84"/>
        <end position="102"/>
    </location>
</feature>
<comment type="similarity">
    <text evidence="2">Belongs to the major facilitator superfamily.</text>
</comment>
<evidence type="ECO:0000256" key="6">
    <source>
        <dbReference type="ARBA" id="ARBA00023136"/>
    </source>
</evidence>
<evidence type="ECO:0000256" key="5">
    <source>
        <dbReference type="ARBA" id="ARBA00022989"/>
    </source>
</evidence>
<dbReference type="InterPro" id="IPR011701">
    <property type="entry name" value="MFS"/>
</dbReference>
<keyword evidence="10" id="KW-1185">Reference proteome</keyword>
<comment type="subcellular location">
    <subcellularLocation>
        <location evidence="1">Endomembrane system</location>
        <topology evidence="1">Multi-pass membrane protein</topology>
    </subcellularLocation>
</comment>
<proteinExistence type="inferred from homology"/>
<keyword evidence="3" id="KW-0813">Transport</keyword>
<evidence type="ECO:0000256" key="1">
    <source>
        <dbReference type="ARBA" id="ARBA00004127"/>
    </source>
</evidence>
<evidence type="ECO:0000313" key="9">
    <source>
        <dbReference type="EMBL" id="KAI0301233.1"/>
    </source>
</evidence>
<feature type="transmembrane region" description="Helical" evidence="7">
    <location>
        <begin position="54"/>
        <end position="77"/>
    </location>
</feature>
<evidence type="ECO:0000259" key="8">
    <source>
        <dbReference type="PROSITE" id="PS50850"/>
    </source>
</evidence>
<dbReference type="GO" id="GO:0012505">
    <property type="term" value="C:endomembrane system"/>
    <property type="evidence" value="ECO:0007669"/>
    <property type="project" value="UniProtKB-SubCell"/>
</dbReference>
<dbReference type="InterPro" id="IPR036259">
    <property type="entry name" value="MFS_trans_sf"/>
</dbReference>
<name>A0AAD4QMF8_9AGAM</name>
<sequence length="447" mass="49168">MAPSAAPSPPAGTTKWKIRLQMMSLCWTMFLMGWNDGSLGPLLPRIQKVYHVNFFVVSLIFISNCLGIILSGLMNVYLSQRLGFGKVLVISLLFSMYLNLWVFKVISLGSALSVIVYCIQIPAPPFPVFILSYFINGFSMGLQGAHVNGYVTSLKRPASKLGIAHCAYGLGAFSAPLLATRVAQLPRWSFQYLASIGIALVNVSLLAFVFRFRKQDSETFVVSTPVQKQITAVHTLECMHEIGESMEERETDHENHYVQIMRHKTIHLIALFILFYVGVEVTIGGWIVSYVIDIRGGGPSAGYISSGFFGGLALGRVSLLWVNRKLGNRRAVLIYMFLAMIFELVVWTVPSLISGAVAISLIGLILGPIYPIAMDETGKVLPRWLCTGAIGWIGAFGTAGSALMPFTAGVLAQQKGIWTLQPLLLSMMALMVGLWVVVPRQDPRRED</sequence>
<dbReference type="SUPFAM" id="SSF103473">
    <property type="entry name" value="MFS general substrate transporter"/>
    <property type="match status" value="1"/>
</dbReference>
<evidence type="ECO:0000256" key="4">
    <source>
        <dbReference type="ARBA" id="ARBA00022692"/>
    </source>
</evidence>
<accession>A0AAD4QMF8</accession>
<feature type="transmembrane region" description="Helical" evidence="7">
    <location>
        <begin position="190"/>
        <end position="210"/>
    </location>
</feature>
<dbReference type="GO" id="GO:0016020">
    <property type="term" value="C:membrane"/>
    <property type="evidence" value="ECO:0007669"/>
    <property type="project" value="TreeGrafter"/>
</dbReference>
<dbReference type="Proteomes" id="UP001203297">
    <property type="component" value="Unassembled WGS sequence"/>
</dbReference>
<feature type="transmembrane region" description="Helical" evidence="7">
    <location>
        <begin position="268"/>
        <end position="288"/>
    </location>
</feature>
<evidence type="ECO:0000256" key="3">
    <source>
        <dbReference type="ARBA" id="ARBA00022448"/>
    </source>
</evidence>